<dbReference type="RefSeq" id="WP_172191973.1">
    <property type="nucleotide sequence ID" value="NZ_SRRZ01000147.1"/>
</dbReference>
<keyword evidence="2" id="KW-1185">Reference proteome</keyword>
<comment type="caution">
    <text evidence="1">The sequence shown here is derived from an EMBL/GenBank/DDBJ whole genome shotgun (WGS) entry which is preliminary data.</text>
</comment>
<evidence type="ECO:0000313" key="2">
    <source>
        <dbReference type="Proteomes" id="UP000702425"/>
    </source>
</evidence>
<name>A0ABX2D4Z7_9CYAN</name>
<dbReference type="Proteomes" id="UP000702425">
    <property type="component" value="Unassembled WGS sequence"/>
</dbReference>
<proteinExistence type="predicted"/>
<organism evidence="1 2">
    <name type="scientific">Microcoleus asticus IPMA8</name>
    <dbReference type="NCBI Taxonomy" id="2563858"/>
    <lineage>
        <taxon>Bacteria</taxon>
        <taxon>Bacillati</taxon>
        <taxon>Cyanobacteriota</taxon>
        <taxon>Cyanophyceae</taxon>
        <taxon>Oscillatoriophycideae</taxon>
        <taxon>Oscillatoriales</taxon>
        <taxon>Microcoleaceae</taxon>
        <taxon>Microcoleus</taxon>
        <taxon>Microcoleus asticus</taxon>
    </lineage>
</organism>
<sequence length="95" mass="10507">MTTSFAVIDSVSGIGVLVLAQQFYLKRCNSLKSAVEEFSSLFGNLELRSLSFGKTHSLKLQSLPFHLEDTSGSTLPLSNLTQIFPDWWADRIGVL</sequence>
<reference evidence="1 2" key="1">
    <citation type="journal article" date="2020" name="Sci. Rep.">
        <title>A novel cyanobacterial geosmin producer, revising GeoA distribution and dispersion patterns in Bacteria.</title>
        <authorList>
            <person name="Churro C."/>
            <person name="Semedo-Aguiar A.P."/>
            <person name="Silva A.D."/>
            <person name="Pereira-Leal J.B."/>
            <person name="Leite R.B."/>
        </authorList>
    </citation>
    <scope>NUCLEOTIDE SEQUENCE [LARGE SCALE GENOMIC DNA]</scope>
    <source>
        <strain evidence="1 2">IPMA8</strain>
    </source>
</reference>
<dbReference type="EMBL" id="SRRZ01000147">
    <property type="protein sequence ID" value="NQE37714.1"/>
    <property type="molecule type" value="Genomic_DNA"/>
</dbReference>
<accession>A0ABX2D4Z7</accession>
<gene>
    <name evidence="1" type="ORF">E5S67_05489</name>
</gene>
<evidence type="ECO:0000313" key="1">
    <source>
        <dbReference type="EMBL" id="NQE37714.1"/>
    </source>
</evidence>
<protein>
    <submittedName>
        <fullName evidence="1">Uncharacterized protein</fullName>
    </submittedName>
</protein>